<dbReference type="InterPro" id="IPR048279">
    <property type="entry name" value="MdtK-like"/>
</dbReference>
<dbReference type="InterPro" id="IPR050222">
    <property type="entry name" value="MATE_MdtK"/>
</dbReference>
<feature type="transmembrane region" description="Helical" evidence="13">
    <location>
        <begin position="12"/>
        <end position="37"/>
    </location>
</feature>
<feature type="transmembrane region" description="Helical" evidence="13">
    <location>
        <begin position="197"/>
        <end position="220"/>
    </location>
</feature>
<accession>S0FM03</accession>
<dbReference type="EMBL" id="AORV01000065">
    <property type="protein sequence ID" value="EMS69508.1"/>
    <property type="molecule type" value="Genomic_DNA"/>
</dbReference>
<gene>
    <name evidence="14" type="ORF">CTER_4647</name>
</gene>
<dbReference type="eggNOG" id="COG0534">
    <property type="taxonomic scope" value="Bacteria"/>
</dbReference>
<dbReference type="GO" id="GO:0042910">
    <property type="term" value="F:xenobiotic transmembrane transporter activity"/>
    <property type="evidence" value="ECO:0007669"/>
    <property type="project" value="InterPro"/>
</dbReference>
<evidence type="ECO:0000256" key="11">
    <source>
        <dbReference type="ARBA" id="ARBA00023136"/>
    </source>
</evidence>
<protein>
    <recommendedName>
        <fullName evidence="4">Probable multidrug resistance protein NorM</fullName>
    </recommendedName>
    <alternativeName>
        <fullName evidence="12">Multidrug-efflux transporter</fullName>
    </alternativeName>
</protein>
<dbReference type="RefSeq" id="WP_004629707.1">
    <property type="nucleotide sequence ID" value="NZ_AORV01000065.1"/>
</dbReference>
<feature type="transmembrane region" description="Helical" evidence="13">
    <location>
        <begin position="130"/>
        <end position="150"/>
    </location>
</feature>
<name>S0FM03_RUMCE</name>
<feature type="transmembrane region" description="Helical" evidence="13">
    <location>
        <begin position="356"/>
        <end position="380"/>
    </location>
</feature>
<evidence type="ECO:0000256" key="2">
    <source>
        <dbReference type="ARBA" id="ARBA00004651"/>
    </source>
</evidence>
<feature type="transmembrane region" description="Helical" evidence="13">
    <location>
        <begin position="327"/>
        <end position="350"/>
    </location>
</feature>
<feature type="transmembrane region" description="Helical" evidence="13">
    <location>
        <begin position="392"/>
        <end position="416"/>
    </location>
</feature>
<evidence type="ECO:0000256" key="10">
    <source>
        <dbReference type="ARBA" id="ARBA00023065"/>
    </source>
</evidence>
<dbReference type="InterPro" id="IPR002528">
    <property type="entry name" value="MATE_fam"/>
</dbReference>
<dbReference type="GO" id="GO:0006811">
    <property type="term" value="P:monoatomic ion transport"/>
    <property type="evidence" value="ECO:0007669"/>
    <property type="project" value="UniProtKB-KW"/>
</dbReference>
<evidence type="ECO:0000256" key="12">
    <source>
        <dbReference type="ARBA" id="ARBA00031636"/>
    </source>
</evidence>
<evidence type="ECO:0000256" key="9">
    <source>
        <dbReference type="ARBA" id="ARBA00022989"/>
    </source>
</evidence>
<evidence type="ECO:0000256" key="5">
    <source>
        <dbReference type="ARBA" id="ARBA00022448"/>
    </source>
</evidence>
<dbReference type="AlphaFoldDB" id="S0FM03"/>
<keyword evidence="5" id="KW-0813">Transport</keyword>
<keyword evidence="8 13" id="KW-0812">Transmembrane</keyword>
<dbReference type="PANTHER" id="PTHR43298:SF2">
    <property type="entry name" value="FMN_FAD EXPORTER YEEO-RELATED"/>
    <property type="match status" value="1"/>
</dbReference>
<keyword evidence="15" id="KW-1185">Reference proteome</keyword>
<dbReference type="GO" id="GO:0005886">
    <property type="term" value="C:plasma membrane"/>
    <property type="evidence" value="ECO:0007669"/>
    <property type="project" value="UniProtKB-SubCell"/>
</dbReference>
<evidence type="ECO:0000256" key="13">
    <source>
        <dbReference type="SAM" id="Phobius"/>
    </source>
</evidence>
<feature type="transmembrane region" description="Helical" evidence="13">
    <location>
        <begin position="422"/>
        <end position="440"/>
    </location>
</feature>
<reference evidence="14 15" key="1">
    <citation type="journal article" date="2013" name="Genome Announc.">
        <title>Draft Genome Sequence of the Cellulolytic, Mesophilic, Anaerobic Bacterium Clostridium termitidis Strain CT1112 (DSM 5398).</title>
        <authorList>
            <person name="Lal S."/>
            <person name="Ramachandran U."/>
            <person name="Zhang X."/>
            <person name="Munir R."/>
            <person name="Sparling R."/>
            <person name="Levin D.B."/>
        </authorList>
    </citation>
    <scope>NUCLEOTIDE SEQUENCE [LARGE SCALE GENOMIC DNA]</scope>
    <source>
        <strain evidence="14 15">CT1112</strain>
    </source>
</reference>
<feature type="transmembrane region" description="Helical" evidence="13">
    <location>
        <begin position="279"/>
        <end position="306"/>
    </location>
</feature>
<dbReference type="STRING" id="1195236.CTER_4647"/>
<evidence type="ECO:0000313" key="14">
    <source>
        <dbReference type="EMBL" id="EMS69508.1"/>
    </source>
</evidence>
<keyword evidence="6" id="KW-0050">Antiport</keyword>
<dbReference type="CDD" id="cd13137">
    <property type="entry name" value="MATE_NorM_like"/>
    <property type="match status" value="1"/>
</dbReference>
<evidence type="ECO:0000256" key="8">
    <source>
        <dbReference type="ARBA" id="ARBA00022692"/>
    </source>
</evidence>
<feature type="transmembrane region" description="Helical" evidence="13">
    <location>
        <begin position="89"/>
        <end position="110"/>
    </location>
</feature>
<comment type="similarity">
    <text evidence="3">Belongs to the multi antimicrobial extrusion (MATE) (TC 2.A.66.1) family.</text>
</comment>
<comment type="function">
    <text evidence="1">Multidrug efflux pump.</text>
</comment>
<dbReference type="PANTHER" id="PTHR43298">
    <property type="entry name" value="MULTIDRUG RESISTANCE PROTEIN NORM-RELATED"/>
    <property type="match status" value="1"/>
</dbReference>
<dbReference type="GO" id="GO:0015297">
    <property type="term" value="F:antiporter activity"/>
    <property type="evidence" value="ECO:0007669"/>
    <property type="project" value="UniProtKB-KW"/>
</dbReference>
<keyword evidence="10" id="KW-0406">Ion transport</keyword>
<organism evidence="14 15">
    <name type="scientific">Ruminiclostridium cellobioparum subsp. termitidis CT1112</name>
    <dbReference type="NCBI Taxonomy" id="1195236"/>
    <lineage>
        <taxon>Bacteria</taxon>
        <taxon>Bacillati</taxon>
        <taxon>Bacillota</taxon>
        <taxon>Clostridia</taxon>
        <taxon>Eubacteriales</taxon>
        <taxon>Oscillospiraceae</taxon>
        <taxon>Ruminiclostridium</taxon>
    </lineage>
</organism>
<dbReference type="Pfam" id="PF01554">
    <property type="entry name" value="MatE"/>
    <property type="match status" value="2"/>
</dbReference>
<dbReference type="Proteomes" id="UP000014155">
    <property type="component" value="Unassembled WGS sequence"/>
</dbReference>
<evidence type="ECO:0000256" key="1">
    <source>
        <dbReference type="ARBA" id="ARBA00003408"/>
    </source>
</evidence>
<dbReference type="NCBIfam" id="TIGR00797">
    <property type="entry name" value="matE"/>
    <property type="match status" value="1"/>
</dbReference>
<dbReference type="PIRSF" id="PIRSF006603">
    <property type="entry name" value="DinF"/>
    <property type="match status" value="1"/>
</dbReference>
<sequence>MVVDENNIRGSIFKVAVPAVVEQLLIMIVGVVSLAFVGHLSNQAVAAVGFINSLFGFIQVFFVALSTGCTVIIARLIGEGDTENAKMAIKECVLIGFAASSVIAILLIIFAEPVISVFFSGAERSVVEMAAGYFKITLITLPLMFSNIIISGSLRGAGDTKTPMLIANVVNILNIVLSYVLIYGVSIGNLTIEKKGITGAAIAVCVSRGVGGLLSLLVVLSKSVALSFSLKGKLTFDFQLLKRILHVGIPASMEQLIMQGGFLILQVVISRMGTEASTVYQIVMSINSMCFVPIFGFGLAATTIVGQSLGARRIDLAKKAGWKTIKICLMITVVISSLLFIFAGSLIRIYTNDPGIISIGTAAIRIFSFSQPFVSIVTVVSNALRGAGDIIYVMITSFVGIWCFRVFVTFILGLLFNTGITAAWIALVLDFSIRSAMYLVRFKKGKWANITI</sequence>
<keyword evidence="9 13" id="KW-1133">Transmembrane helix</keyword>
<feature type="transmembrane region" description="Helical" evidence="13">
    <location>
        <begin position="162"/>
        <end position="185"/>
    </location>
</feature>
<feature type="transmembrane region" description="Helical" evidence="13">
    <location>
        <begin position="256"/>
        <end position="273"/>
    </location>
</feature>
<comment type="caution">
    <text evidence="14">The sequence shown here is derived from an EMBL/GenBank/DDBJ whole genome shotgun (WGS) entry which is preliminary data.</text>
</comment>
<evidence type="ECO:0000256" key="3">
    <source>
        <dbReference type="ARBA" id="ARBA00010199"/>
    </source>
</evidence>
<dbReference type="PATRIC" id="fig|1195236.3.peg.4830"/>
<evidence type="ECO:0000256" key="7">
    <source>
        <dbReference type="ARBA" id="ARBA00022475"/>
    </source>
</evidence>
<evidence type="ECO:0000313" key="15">
    <source>
        <dbReference type="Proteomes" id="UP000014155"/>
    </source>
</evidence>
<keyword evidence="11 13" id="KW-0472">Membrane</keyword>
<proteinExistence type="inferred from homology"/>
<comment type="subcellular location">
    <subcellularLocation>
        <location evidence="2">Cell membrane</location>
        <topology evidence="2">Multi-pass membrane protein</topology>
    </subcellularLocation>
</comment>
<evidence type="ECO:0000256" key="6">
    <source>
        <dbReference type="ARBA" id="ARBA00022449"/>
    </source>
</evidence>
<evidence type="ECO:0000256" key="4">
    <source>
        <dbReference type="ARBA" id="ARBA00020268"/>
    </source>
</evidence>
<keyword evidence="7" id="KW-1003">Cell membrane</keyword>